<accession>A0A9X4AKZ9</accession>
<keyword evidence="8" id="KW-0133">Cell shape</keyword>
<feature type="domain" description="Penicillin-binding protein transpeptidase" evidence="16">
    <location>
        <begin position="352"/>
        <end position="683"/>
    </location>
</feature>
<comment type="similarity">
    <text evidence="4">Belongs to the transpeptidase family.</text>
</comment>
<dbReference type="GO" id="GO:0009002">
    <property type="term" value="F:serine-type D-Ala-D-Ala carboxypeptidase activity"/>
    <property type="evidence" value="ECO:0007669"/>
    <property type="project" value="UniProtKB-EC"/>
</dbReference>
<keyword evidence="12" id="KW-0961">Cell wall biogenesis/degradation</keyword>
<reference evidence="18" key="1">
    <citation type="submission" date="2022-06" db="EMBL/GenBank/DDBJ databases">
        <title>Aquibacillus sp. a new bacterium isolated from soil saline samples.</title>
        <authorList>
            <person name="Galisteo C."/>
            <person name="De La Haba R."/>
            <person name="Sanchez-Porro C."/>
            <person name="Ventosa A."/>
        </authorList>
    </citation>
    <scope>NUCLEOTIDE SEQUENCE</scope>
    <source>
        <strain evidence="18">JCM 12387</strain>
    </source>
</reference>
<dbReference type="AlphaFoldDB" id="A0A9X4AKZ9"/>
<dbReference type="SUPFAM" id="SSF56601">
    <property type="entry name" value="beta-lactamase/transpeptidase-like"/>
    <property type="match status" value="1"/>
</dbReference>
<evidence type="ECO:0000256" key="11">
    <source>
        <dbReference type="ARBA" id="ARBA00023136"/>
    </source>
</evidence>
<evidence type="ECO:0000256" key="1">
    <source>
        <dbReference type="ARBA" id="ARBA00004167"/>
    </source>
</evidence>
<evidence type="ECO:0000313" key="19">
    <source>
        <dbReference type="Proteomes" id="UP001145072"/>
    </source>
</evidence>
<keyword evidence="10 15" id="KW-1133">Transmembrane helix</keyword>
<dbReference type="InterPro" id="IPR050515">
    <property type="entry name" value="Beta-lactam/transpept"/>
</dbReference>
<protein>
    <recommendedName>
        <fullName evidence="5">serine-type D-Ala-D-Ala carboxypeptidase</fullName>
        <ecNumber evidence="5">3.4.16.4</ecNumber>
    </recommendedName>
</protein>
<dbReference type="InterPro" id="IPR012338">
    <property type="entry name" value="Beta-lactam/transpept-like"/>
</dbReference>
<dbReference type="Gene3D" id="3.90.1310.10">
    <property type="entry name" value="Penicillin-binding protein 2a (Domain 2)"/>
    <property type="match status" value="1"/>
</dbReference>
<keyword evidence="7 15" id="KW-0812">Transmembrane</keyword>
<evidence type="ECO:0000256" key="9">
    <source>
        <dbReference type="ARBA" id="ARBA00022984"/>
    </source>
</evidence>
<evidence type="ECO:0000256" key="12">
    <source>
        <dbReference type="ARBA" id="ARBA00023316"/>
    </source>
</evidence>
<evidence type="ECO:0000256" key="13">
    <source>
        <dbReference type="ARBA" id="ARBA00034000"/>
    </source>
</evidence>
<dbReference type="EC" id="3.4.16.4" evidence="5"/>
<dbReference type="SUPFAM" id="SSF56519">
    <property type="entry name" value="Penicillin binding protein dimerisation domain"/>
    <property type="match status" value="1"/>
</dbReference>
<comment type="caution">
    <text evidence="18">The sequence shown here is derived from an EMBL/GenBank/DDBJ whole genome shotgun (WGS) entry which is preliminary data.</text>
</comment>
<dbReference type="GO" id="GO:0005886">
    <property type="term" value="C:plasma membrane"/>
    <property type="evidence" value="ECO:0007669"/>
    <property type="project" value="UniProtKB-SubCell"/>
</dbReference>
<evidence type="ECO:0000256" key="15">
    <source>
        <dbReference type="SAM" id="Phobius"/>
    </source>
</evidence>
<gene>
    <name evidence="18" type="ORF">NC661_16425</name>
</gene>
<feature type="region of interest" description="Disordered" evidence="14">
    <location>
        <begin position="694"/>
        <end position="719"/>
    </location>
</feature>
<dbReference type="Gene3D" id="1.10.10.1230">
    <property type="entry name" value="Penicillin-binding protein, N-terminal non-catalytic domain, head sub-domain"/>
    <property type="match status" value="1"/>
</dbReference>
<keyword evidence="6" id="KW-1003">Cell membrane</keyword>
<evidence type="ECO:0000256" key="2">
    <source>
        <dbReference type="ARBA" id="ARBA00004236"/>
    </source>
</evidence>
<organism evidence="18 19">
    <name type="scientific">Aquibacillus koreensis</name>
    <dbReference type="NCBI Taxonomy" id="279446"/>
    <lineage>
        <taxon>Bacteria</taxon>
        <taxon>Bacillati</taxon>
        <taxon>Bacillota</taxon>
        <taxon>Bacilli</taxon>
        <taxon>Bacillales</taxon>
        <taxon>Bacillaceae</taxon>
        <taxon>Aquibacillus</taxon>
    </lineage>
</organism>
<dbReference type="GO" id="GO:0071972">
    <property type="term" value="F:peptidoglycan L,D-transpeptidase activity"/>
    <property type="evidence" value="ECO:0007669"/>
    <property type="project" value="TreeGrafter"/>
</dbReference>
<evidence type="ECO:0000256" key="3">
    <source>
        <dbReference type="ARBA" id="ARBA00004752"/>
    </source>
</evidence>
<dbReference type="Gene3D" id="3.40.710.10">
    <property type="entry name" value="DD-peptidase/beta-lactamase superfamily"/>
    <property type="match status" value="1"/>
</dbReference>
<evidence type="ECO:0000256" key="10">
    <source>
        <dbReference type="ARBA" id="ARBA00022989"/>
    </source>
</evidence>
<dbReference type="Pfam" id="PF00905">
    <property type="entry name" value="Transpeptidase"/>
    <property type="match status" value="1"/>
</dbReference>
<evidence type="ECO:0000256" key="14">
    <source>
        <dbReference type="SAM" id="MobiDB-lite"/>
    </source>
</evidence>
<evidence type="ECO:0000256" key="4">
    <source>
        <dbReference type="ARBA" id="ARBA00007171"/>
    </source>
</evidence>
<dbReference type="Pfam" id="PF03717">
    <property type="entry name" value="PBP_dimer"/>
    <property type="match status" value="1"/>
</dbReference>
<dbReference type="InterPro" id="IPR036138">
    <property type="entry name" value="PBP_dimer_sf"/>
</dbReference>
<dbReference type="PANTHER" id="PTHR30627:SF2">
    <property type="entry name" value="PEPTIDOGLYCAN D,D-TRANSPEPTIDASE MRDA"/>
    <property type="match status" value="1"/>
</dbReference>
<evidence type="ECO:0000256" key="7">
    <source>
        <dbReference type="ARBA" id="ARBA00022692"/>
    </source>
</evidence>
<dbReference type="Proteomes" id="UP001145072">
    <property type="component" value="Unassembled WGS sequence"/>
</dbReference>
<evidence type="ECO:0000259" key="17">
    <source>
        <dbReference type="Pfam" id="PF03717"/>
    </source>
</evidence>
<evidence type="ECO:0000313" key="18">
    <source>
        <dbReference type="EMBL" id="MDC3421960.1"/>
    </source>
</evidence>
<sequence length="719" mass="81136">MAKEKQNKSHLPFRLNILFIFVFVLFAMLVLQLGVVQILNGEEAQQEINKTSDTTTKLSVPRGLMYDRFGRIILDNEPVRSITYTPPKSGESADKRLDLAEKLAEFIVIEEDQEELKDRIRERDKKEYWFLFNADEATERLTEEEKDLENGPQYQRILDKITAADYNEYDWSDKELLNIVAIKKELDQAYELTPHVIKNEGVTAEEFAKVAEHLYELPGIDAATDWSRETVYGNTFSNFIGRISSSSEGIPSENSDYYLTRGYSRNDRVGLSGLEQQYESELRGIKEEVQYTIDKSGAVVGRETVVDGQSGNDLVLTIDMELQKELDVIVQEELEAALQQYPGSNRFLQDALAVLMEPKTGEILAISGSRYDREDGTYSDQSFRVIYDAYQPGSAVKGATVLAGLDSGVIGIGTRIEDKPVKIAQTPEKSSYNNLGWLNDRVALERSSNVYMFHIAMRLADATYRYNEPLYGFDWDSFQELRNYFNQFGLGTETGIDMPYESVGVIGANQQAGNLLDIAIGQYDTYTTLQLAQYISTIASDGYRVRPHFVKEIRKSESEKGQLGPVVKSLNTDVMNKIDMSDQYINRVQQGLIDVYHGSRGTASSSSYWGEPEYRKYKVAGKTGTAENDIYENGVKVGNTENLTLVGYAPYDEPEVAFAIVVPRNGKELKGYSPHHNIGKRMMDAYYNLKEERAKNGVSEEIDESVEGEGENEEVGGQE</sequence>
<keyword evidence="11 15" id="KW-0472">Membrane</keyword>
<keyword evidence="9" id="KW-0573">Peptidoglycan synthesis</keyword>
<feature type="domain" description="Penicillin-binding protein dimerisation" evidence="17">
    <location>
        <begin position="59"/>
        <end position="302"/>
    </location>
</feature>
<feature type="compositionally biased region" description="Acidic residues" evidence="14">
    <location>
        <begin position="700"/>
        <end position="719"/>
    </location>
</feature>
<dbReference type="GO" id="GO:0008658">
    <property type="term" value="F:penicillin binding"/>
    <property type="evidence" value="ECO:0007669"/>
    <property type="project" value="InterPro"/>
</dbReference>
<dbReference type="EMBL" id="JAMQJZ010000015">
    <property type="protein sequence ID" value="MDC3421960.1"/>
    <property type="molecule type" value="Genomic_DNA"/>
</dbReference>
<dbReference type="GO" id="GO:0071555">
    <property type="term" value="P:cell wall organization"/>
    <property type="evidence" value="ECO:0007669"/>
    <property type="project" value="UniProtKB-KW"/>
</dbReference>
<dbReference type="GO" id="GO:0008360">
    <property type="term" value="P:regulation of cell shape"/>
    <property type="evidence" value="ECO:0007669"/>
    <property type="project" value="UniProtKB-KW"/>
</dbReference>
<proteinExistence type="inferred from homology"/>
<evidence type="ECO:0000256" key="6">
    <source>
        <dbReference type="ARBA" id="ARBA00022475"/>
    </source>
</evidence>
<dbReference type="InterPro" id="IPR001460">
    <property type="entry name" value="PCN-bd_Tpept"/>
</dbReference>
<name>A0A9X4AKZ9_9BACI</name>
<comment type="subcellular location">
    <subcellularLocation>
        <location evidence="2">Cell membrane</location>
    </subcellularLocation>
    <subcellularLocation>
        <location evidence="1">Membrane</location>
        <topology evidence="1">Single-pass membrane protein</topology>
    </subcellularLocation>
</comment>
<comment type="pathway">
    <text evidence="3">Cell wall biogenesis; peptidoglycan biosynthesis.</text>
</comment>
<evidence type="ECO:0000256" key="8">
    <source>
        <dbReference type="ARBA" id="ARBA00022960"/>
    </source>
</evidence>
<dbReference type="GO" id="GO:0009252">
    <property type="term" value="P:peptidoglycan biosynthetic process"/>
    <property type="evidence" value="ECO:0007669"/>
    <property type="project" value="UniProtKB-KW"/>
</dbReference>
<keyword evidence="19" id="KW-1185">Reference proteome</keyword>
<comment type="catalytic activity">
    <reaction evidence="13">
        <text>Preferential cleavage: (Ac)2-L-Lys-D-Ala-|-D-Ala. Also transpeptidation of peptidyl-alanyl moieties that are N-acyl substituents of D-alanine.</text>
        <dbReference type="EC" id="3.4.16.4"/>
    </reaction>
</comment>
<evidence type="ECO:0000256" key="5">
    <source>
        <dbReference type="ARBA" id="ARBA00012448"/>
    </source>
</evidence>
<dbReference type="InterPro" id="IPR005311">
    <property type="entry name" value="PBP_dimer"/>
</dbReference>
<dbReference type="PANTHER" id="PTHR30627">
    <property type="entry name" value="PEPTIDOGLYCAN D,D-TRANSPEPTIDASE"/>
    <property type="match status" value="1"/>
</dbReference>
<dbReference type="RefSeq" id="WP_259870380.1">
    <property type="nucleotide sequence ID" value="NZ_JAMQJZ010000015.1"/>
</dbReference>
<feature type="transmembrane region" description="Helical" evidence="15">
    <location>
        <begin position="12"/>
        <end position="35"/>
    </location>
</feature>
<evidence type="ECO:0000259" key="16">
    <source>
        <dbReference type="Pfam" id="PF00905"/>
    </source>
</evidence>